<dbReference type="CDD" id="cd00076">
    <property type="entry name" value="HFD_SF"/>
    <property type="match status" value="1"/>
</dbReference>
<accession>A0AAP0N845</accession>
<evidence type="ECO:0000256" key="4">
    <source>
        <dbReference type="ARBA" id="ARBA00023242"/>
    </source>
</evidence>
<keyword evidence="4" id="KW-0539">Nucleus</keyword>
<comment type="subcellular location">
    <subcellularLocation>
        <location evidence="1">Nucleus</location>
    </subcellularLocation>
</comment>
<dbReference type="InterPro" id="IPR006565">
    <property type="entry name" value="BTP"/>
</dbReference>
<dbReference type="InterPro" id="IPR037818">
    <property type="entry name" value="TAF8"/>
</dbReference>
<name>A0AAP0N845_LIQFO</name>
<organism evidence="6 7">
    <name type="scientific">Liquidambar formosana</name>
    <name type="common">Formosan gum</name>
    <dbReference type="NCBI Taxonomy" id="63359"/>
    <lineage>
        <taxon>Eukaryota</taxon>
        <taxon>Viridiplantae</taxon>
        <taxon>Streptophyta</taxon>
        <taxon>Embryophyta</taxon>
        <taxon>Tracheophyta</taxon>
        <taxon>Spermatophyta</taxon>
        <taxon>Magnoliopsida</taxon>
        <taxon>eudicotyledons</taxon>
        <taxon>Gunneridae</taxon>
        <taxon>Pentapetalae</taxon>
        <taxon>Saxifragales</taxon>
        <taxon>Altingiaceae</taxon>
        <taxon>Liquidambar</taxon>
    </lineage>
</organism>
<reference evidence="6 7" key="1">
    <citation type="journal article" date="2024" name="Plant J.">
        <title>Genome sequences and population genomics reveal climatic adaptation and genomic divergence between two closely related sweetgum species.</title>
        <authorList>
            <person name="Xu W.Q."/>
            <person name="Ren C.Q."/>
            <person name="Zhang X.Y."/>
            <person name="Comes H.P."/>
            <person name="Liu X.H."/>
            <person name="Li Y.G."/>
            <person name="Kettle C.J."/>
            <person name="Jalonen R."/>
            <person name="Gaisberger H."/>
            <person name="Ma Y.Z."/>
            <person name="Qiu Y.X."/>
        </authorList>
    </citation>
    <scope>NUCLEOTIDE SEQUENCE [LARGE SCALE GENOMIC DNA]</scope>
    <source>
        <strain evidence="6">Hangzhou</strain>
    </source>
</reference>
<dbReference type="AlphaFoldDB" id="A0AAP0N845"/>
<dbReference type="PANTHER" id="PTHR46338">
    <property type="entry name" value="TRANSCRIPTION INITIATION FACTOR TFIID SUBUNIT 8"/>
    <property type="match status" value="1"/>
</dbReference>
<dbReference type="Gene3D" id="1.10.20.10">
    <property type="entry name" value="Histone, subunit A"/>
    <property type="match status" value="1"/>
</dbReference>
<dbReference type="GO" id="GO:0005669">
    <property type="term" value="C:transcription factor TFIID complex"/>
    <property type="evidence" value="ECO:0007669"/>
    <property type="project" value="InterPro"/>
</dbReference>
<evidence type="ECO:0000256" key="2">
    <source>
        <dbReference type="ARBA" id="ARBA00023015"/>
    </source>
</evidence>
<keyword evidence="2" id="KW-0805">Transcription regulation</keyword>
<dbReference type="GO" id="GO:0046982">
    <property type="term" value="F:protein heterodimerization activity"/>
    <property type="evidence" value="ECO:0007669"/>
    <property type="project" value="InterPro"/>
</dbReference>
<gene>
    <name evidence="6" type="ORF">L1049_010683</name>
</gene>
<keyword evidence="7" id="KW-1185">Reference proteome</keyword>
<evidence type="ECO:0000313" key="7">
    <source>
        <dbReference type="Proteomes" id="UP001415857"/>
    </source>
</evidence>
<comment type="caution">
    <text evidence="6">The sequence shown here is derived from an EMBL/GenBank/DDBJ whole genome shotgun (WGS) entry which is preliminary data.</text>
</comment>
<evidence type="ECO:0000256" key="1">
    <source>
        <dbReference type="ARBA" id="ARBA00004123"/>
    </source>
</evidence>
<dbReference type="Pfam" id="PF07524">
    <property type="entry name" value="Bromo_TP"/>
    <property type="match status" value="1"/>
</dbReference>
<protein>
    <recommendedName>
        <fullName evidence="5">Bromodomain associated domain-containing protein</fullName>
    </recommendedName>
</protein>
<feature type="domain" description="Bromodomain associated" evidence="5">
    <location>
        <begin position="77"/>
        <end position="123"/>
    </location>
</feature>
<dbReference type="InterPro" id="IPR009072">
    <property type="entry name" value="Histone-fold"/>
</dbReference>
<proteinExistence type="predicted"/>
<sequence length="161" mass="18312">MVQNGMMQMMWSFTQPWWERFTQRWSDGQRGCHINANWPLHEHTSTITGLFHPPSHHELKNQNPKTFRTPPALSHYSQICQSIGFKGSKTSAFETLTAIAAIYLQNLAKSAASFATSSGRTHSIRANPHPRRLGLCTRLSRCFDCSTASIALHRRYLCPIL</sequence>
<evidence type="ECO:0000256" key="3">
    <source>
        <dbReference type="ARBA" id="ARBA00023163"/>
    </source>
</evidence>
<dbReference type="Proteomes" id="UP001415857">
    <property type="component" value="Unassembled WGS sequence"/>
</dbReference>
<dbReference type="PANTHER" id="PTHR46338:SF13">
    <property type="entry name" value="TRANSCRIPTION INITIATION FACTOR TFIID SUBUNIT 8-LIKE"/>
    <property type="match status" value="1"/>
</dbReference>
<evidence type="ECO:0000259" key="5">
    <source>
        <dbReference type="Pfam" id="PF07524"/>
    </source>
</evidence>
<evidence type="ECO:0000313" key="6">
    <source>
        <dbReference type="EMBL" id="KAK9268240.1"/>
    </source>
</evidence>
<keyword evidence="3" id="KW-0804">Transcription</keyword>
<dbReference type="EMBL" id="JBBPBK010000016">
    <property type="protein sequence ID" value="KAK9268240.1"/>
    <property type="molecule type" value="Genomic_DNA"/>
</dbReference>